<keyword evidence="3 6" id="KW-0812">Transmembrane</keyword>
<evidence type="ECO:0000256" key="3">
    <source>
        <dbReference type="ARBA" id="ARBA00022692"/>
    </source>
</evidence>
<accession>A0A010ZMX4</accession>
<dbReference type="Proteomes" id="UP000021053">
    <property type="component" value="Unassembled WGS sequence"/>
</dbReference>
<dbReference type="GO" id="GO:0005886">
    <property type="term" value="C:plasma membrane"/>
    <property type="evidence" value="ECO:0007669"/>
    <property type="project" value="UniProtKB-SubCell"/>
</dbReference>
<evidence type="ECO:0000256" key="6">
    <source>
        <dbReference type="SAM" id="Phobius"/>
    </source>
</evidence>
<evidence type="ECO:0000256" key="4">
    <source>
        <dbReference type="ARBA" id="ARBA00022989"/>
    </source>
</evidence>
<evidence type="ECO:0000313" key="8">
    <source>
        <dbReference type="EMBL" id="EXG80039.1"/>
    </source>
</evidence>
<keyword evidence="4 6" id="KW-1133">Transmembrane helix</keyword>
<protein>
    <submittedName>
        <fullName evidence="8">Flp pilus assembly protein TadB</fullName>
    </submittedName>
</protein>
<evidence type="ECO:0000256" key="2">
    <source>
        <dbReference type="ARBA" id="ARBA00022475"/>
    </source>
</evidence>
<reference evidence="8 9" key="1">
    <citation type="submission" date="2013-07" db="EMBL/GenBank/DDBJ databases">
        <authorList>
            <consortium name="DOE Joint Genome Institute"/>
            <person name="Eisen J."/>
            <person name="Huntemann M."/>
            <person name="Han J."/>
            <person name="Chen A."/>
            <person name="Kyrpides N."/>
            <person name="Mavromatis K."/>
            <person name="Markowitz V."/>
            <person name="Palaniappan K."/>
            <person name="Ivanova N."/>
            <person name="Schaumberg A."/>
            <person name="Pati A."/>
            <person name="Liolios K."/>
            <person name="Nordberg H.P."/>
            <person name="Cantor M.N."/>
            <person name="Hua S.X."/>
            <person name="Woyke T."/>
        </authorList>
    </citation>
    <scope>NUCLEOTIDE SEQUENCE [LARGE SCALE GENOMIC DNA]</scope>
    <source>
        <strain evidence="8 9">DSM 44712</strain>
    </source>
</reference>
<comment type="subcellular location">
    <subcellularLocation>
        <location evidence="1">Cell membrane</location>
        <topology evidence="1">Multi-pass membrane protein</topology>
    </subcellularLocation>
</comment>
<dbReference type="EMBL" id="JFBT01000001">
    <property type="protein sequence ID" value="EXG80039.1"/>
    <property type="molecule type" value="Genomic_DNA"/>
</dbReference>
<sequence>MSTVGALFGLALAFGLVLVLRGGPPARHPRLDDRLAPYVGRPDVSRAALRGGGRPGPRPREWVVAGRAVGDVVAGWIDRLLPGGAGIRRRLSAAGRPGSVPAFRAEQVRWAAAGLLAGAVSGGALGGGTGLVLLTPIGALAGGLGRDWWLSVQVRRRTEALRAELPVIAELLALAVTAGEAPVAALRRVSVACRGELGRELTRVVDESRSGAGLTTALEELAARTALEPLVRFVDGFVIALDRGTPLAEVLRAQASDVREAGHRALLEAGGRREIAMMVPVVFLILPVTVLFALYPGLVSISLLTR</sequence>
<evidence type="ECO:0000256" key="5">
    <source>
        <dbReference type="ARBA" id="ARBA00023136"/>
    </source>
</evidence>
<dbReference type="PATRIC" id="fig|927661.3.peg.1081"/>
<feature type="domain" description="Type II secretion system protein GspF" evidence="7">
    <location>
        <begin position="169"/>
        <end position="293"/>
    </location>
</feature>
<proteinExistence type="predicted"/>
<feature type="transmembrane region" description="Helical" evidence="6">
    <location>
        <begin position="281"/>
        <end position="304"/>
    </location>
</feature>
<name>A0A010ZMX4_9ACTN</name>
<comment type="caution">
    <text evidence="8">The sequence shown here is derived from an EMBL/GenBank/DDBJ whole genome shotgun (WGS) entry which is preliminary data.</text>
</comment>
<gene>
    <name evidence="8" type="ORF">CryarDRAFT_1099</name>
</gene>
<keyword evidence="9" id="KW-1185">Reference proteome</keyword>
<evidence type="ECO:0000256" key="1">
    <source>
        <dbReference type="ARBA" id="ARBA00004651"/>
    </source>
</evidence>
<organism evidence="8 9">
    <name type="scientific">Cryptosporangium arvum DSM 44712</name>
    <dbReference type="NCBI Taxonomy" id="927661"/>
    <lineage>
        <taxon>Bacteria</taxon>
        <taxon>Bacillati</taxon>
        <taxon>Actinomycetota</taxon>
        <taxon>Actinomycetes</taxon>
        <taxon>Cryptosporangiales</taxon>
        <taxon>Cryptosporangiaceae</taxon>
        <taxon>Cryptosporangium</taxon>
    </lineage>
</organism>
<dbReference type="HOGENOM" id="CLU_056917_1_0_11"/>
<dbReference type="PANTHER" id="PTHR35007">
    <property type="entry name" value="INTEGRAL MEMBRANE PROTEIN-RELATED"/>
    <property type="match status" value="1"/>
</dbReference>
<dbReference type="Pfam" id="PF00482">
    <property type="entry name" value="T2SSF"/>
    <property type="match status" value="1"/>
</dbReference>
<dbReference type="InterPro" id="IPR018076">
    <property type="entry name" value="T2SS_GspF_dom"/>
</dbReference>
<dbReference type="RefSeq" id="WP_035848808.1">
    <property type="nucleotide sequence ID" value="NZ_KK073874.1"/>
</dbReference>
<keyword evidence="2" id="KW-1003">Cell membrane</keyword>
<dbReference type="AlphaFoldDB" id="A0A010ZMX4"/>
<dbReference type="OrthoDB" id="5185234at2"/>
<keyword evidence="5 6" id="KW-0472">Membrane</keyword>
<evidence type="ECO:0000259" key="7">
    <source>
        <dbReference type="Pfam" id="PF00482"/>
    </source>
</evidence>
<dbReference type="PANTHER" id="PTHR35007:SF2">
    <property type="entry name" value="PILUS ASSEMBLE PROTEIN"/>
    <property type="match status" value="1"/>
</dbReference>
<evidence type="ECO:0000313" key="9">
    <source>
        <dbReference type="Proteomes" id="UP000021053"/>
    </source>
</evidence>